<evidence type="ECO:0000313" key="2">
    <source>
        <dbReference type="EMBL" id="CAF4044233.1"/>
    </source>
</evidence>
<sequence length="470" mass="55263">MNELFHNSNADGLLVNYTSSPTSDTNATLICLKPFTKTCLNCHEELNIIFNQYVDIFGLNSIIKGSVYISLCKQCGQKFYPNFYEKIAIRKKFVTPASIYDQNFIYFGGKKAYSTELLIHFTSVFLRQYSGFENFQHSYNLSIKKYFTLLSNRNIVNEVSVEINRQYFSDIWFIYQLSLFTFFNNDIPEFEIPRSLDDSCLYDFFNMNYDQWYHDFVNHWAMHHITHSCQSKHNNQSPGCMKAFIIDGMQKVARPICTNKNKHIITDEFPDGIYIGCGNTPKAKSGLCEMCRQNYQQQHLPHTIIYDNACSLFLYFWNRYGESDIYRRIRRTPSSNFVSKCLFFIDRFHQPNHKRPMCQKERNIDYGFDNDTTENINTEVAEQRNSVLKQYQNALSSYSSKKARIAYLLLFHLMNAERNTCNDQFQYCRKYAKATAPQLKGVLLKIELFSSQNNINNISSQFFRQDKVIP</sequence>
<protein>
    <recommendedName>
        <fullName evidence="4">CxC5 like cysteine cluster associated with KDZ domain-containing protein</fullName>
    </recommendedName>
</protein>
<reference evidence="2" key="1">
    <citation type="submission" date="2021-02" db="EMBL/GenBank/DDBJ databases">
        <authorList>
            <person name="Nowell W R."/>
        </authorList>
    </citation>
    <scope>NUCLEOTIDE SEQUENCE</scope>
</reference>
<comment type="caution">
    <text evidence="2">The sequence shown here is derived from an EMBL/GenBank/DDBJ whole genome shotgun (WGS) entry which is preliminary data.</text>
</comment>
<dbReference type="AlphaFoldDB" id="A0A819RAF1"/>
<evidence type="ECO:0008006" key="4">
    <source>
        <dbReference type="Google" id="ProtNLM"/>
    </source>
</evidence>
<evidence type="ECO:0000313" key="1">
    <source>
        <dbReference type="EMBL" id="CAF1439920.1"/>
    </source>
</evidence>
<proteinExistence type="predicted"/>
<accession>A0A819RAF1</accession>
<dbReference type="Proteomes" id="UP000663868">
    <property type="component" value="Unassembled WGS sequence"/>
</dbReference>
<dbReference type="EMBL" id="CAJNOE010001642">
    <property type="protein sequence ID" value="CAF1439920.1"/>
    <property type="molecule type" value="Genomic_DNA"/>
</dbReference>
<gene>
    <name evidence="1" type="ORF">IZO911_LOCUS41740</name>
    <name evidence="2" type="ORF">KXQ929_LOCUS31115</name>
</gene>
<dbReference type="EMBL" id="CAJOBB010003505">
    <property type="protein sequence ID" value="CAF4044233.1"/>
    <property type="molecule type" value="Genomic_DNA"/>
</dbReference>
<evidence type="ECO:0000313" key="3">
    <source>
        <dbReference type="Proteomes" id="UP000663868"/>
    </source>
</evidence>
<dbReference type="Proteomes" id="UP000663860">
    <property type="component" value="Unassembled WGS sequence"/>
</dbReference>
<name>A0A819RAF1_9BILA</name>
<organism evidence="2 3">
    <name type="scientific">Adineta steineri</name>
    <dbReference type="NCBI Taxonomy" id="433720"/>
    <lineage>
        <taxon>Eukaryota</taxon>
        <taxon>Metazoa</taxon>
        <taxon>Spiralia</taxon>
        <taxon>Gnathifera</taxon>
        <taxon>Rotifera</taxon>
        <taxon>Eurotatoria</taxon>
        <taxon>Bdelloidea</taxon>
        <taxon>Adinetida</taxon>
        <taxon>Adinetidae</taxon>
        <taxon>Adineta</taxon>
    </lineage>
</organism>
<dbReference type="PANTHER" id="PTHR34305:SF1">
    <property type="entry name" value="SWIM-TYPE DOMAIN-CONTAINING PROTEIN"/>
    <property type="match status" value="1"/>
</dbReference>
<dbReference type="PANTHER" id="PTHR34305">
    <property type="entry name" value="EXPRESSED PROTEIN"/>
    <property type="match status" value="1"/>
</dbReference>